<feature type="compositionally biased region" description="Basic and acidic residues" evidence="1">
    <location>
        <begin position="501"/>
        <end position="510"/>
    </location>
</feature>
<dbReference type="InterPro" id="IPR000477">
    <property type="entry name" value="RT_dom"/>
</dbReference>
<dbReference type="PANTHER" id="PTHR33642:SF4">
    <property type="entry name" value="COX1_OXI3 INTRON 1 PROTEIN-RELATED"/>
    <property type="match status" value="1"/>
</dbReference>
<dbReference type="GO" id="GO:0005739">
    <property type="term" value="C:mitochondrion"/>
    <property type="evidence" value="ECO:0007669"/>
    <property type="project" value="TreeGrafter"/>
</dbReference>
<keyword evidence="4" id="KW-1185">Reference proteome</keyword>
<feature type="domain" description="Reverse transcriptase" evidence="2">
    <location>
        <begin position="113"/>
        <end position="363"/>
    </location>
</feature>
<sequence length="685" mass="79546">MMLASLARLQRIRRTVREIFDRSMCRLSSDRFVSEPASYDTQDNPKFDDDADRALGEAWELKRSPTGKYRNVLKWIGQQQVLDAAVQRLKSRQLLRRTSGTGTAIDRDWMRNAPREIRSGLYKFTPPVVSTVPTPMAEARGGAAEEEVVGVHFGDLAVQEAVYLALERIYEEYFVDELHSFRDGRGAHSAIRQLKYLWKGCKYFVHIEIDSLYSSMDMDVLGRLLHEFIEDKKFVEHVCTAFALSLPGRNPKRNVLAPILSNIYLRELDMVVKEMQDEHNCDKLRRRHLLNGLQDAHDPNYVKINYIRYADDFLVGFSGPDEILEDLLLRIRRCLSRRLNLRYSEPKVELAHTKVVSFLGFLIGFDHPRTMTQDAHSEDKRIRKAREQVRDRWESLQMAIVRNGTDWLTTGLKKERLKWASYAAAKVGFLRALKTELRDLPHEFIQKFRHGPEYRKQITDRILEEIALNRMPREVSESIRNLKDVLIRNTTPKREHPKLKRLPEPERPAEPEGQYYTPSIRIMAPLEAIVEKLRSESITYHFSDQPSASDVVDYLDDESMIRWYRAVGRQLLEYYAVADNLEKVQKIVHYTLRRSAQKTLAIKHRTTPMAVSSRLGADLTLRDRDGSVITSFLSYNEVMGVDTRFNPLMVHPDQAFFALTNRSSFLMKVDAEILANQTEEEQRGS</sequence>
<proteinExistence type="predicted"/>
<evidence type="ECO:0000259" key="2">
    <source>
        <dbReference type="PROSITE" id="PS50878"/>
    </source>
</evidence>
<feature type="region of interest" description="Disordered" evidence="1">
    <location>
        <begin position="493"/>
        <end position="513"/>
    </location>
</feature>
<evidence type="ECO:0000256" key="1">
    <source>
        <dbReference type="SAM" id="MobiDB-lite"/>
    </source>
</evidence>
<dbReference type="EMBL" id="JAMWBK010000008">
    <property type="protein sequence ID" value="KAJ8902973.1"/>
    <property type="molecule type" value="Genomic_DNA"/>
</dbReference>
<comment type="caution">
    <text evidence="3">The sequence shown here is derived from an EMBL/GenBank/DDBJ whole genome shotgun (WGS) entry which is preliminary data.</text>
</comment>
<dbReference type="PROSITE" id="PS50878">
    <property type="entry name" value="RT_POL"/>
    <property type="match status" value="1"/>
</dbReference>
<dbReference type="CDD" id="cd01651">
    <property type="entry name" value="RT_G2_intron"/>
    <property type="match status" value="1"/>
</dbReference>
<dbReference type="GO" id="GO:0090615">
    <property type="term" value="P:mitochondrial mRNA processing"/>
    <property type="evidence" value="ECO:0007669"/>
    <property type="project" value="TreeGrafter"/>
</dbReference>
<accession>A0AAV8UKA3</accession>
<dbReference type="GO" id="GO:0006315">
    <property type="term" value="P:homing of group II introns"/>
    <property type="evidence" value="ECO:0007669"/>
    <property type="project" value="TreeGrafter"/>
</dbReference>
<protein>
    <recommendedName>
        <fullName evidence="2">Reverse transcriptase domain-containing protein</fullName>
    </recommendedName>
</protein>
<dbReference type="InterPro" id="IPR024937">
    <property type="entry name" value="Domain_X"/>
</dbReference>
<evidence type="ECO:0000313" key="4">
    <source>
        <dbReference type="Proteomes" id="UP001157974"/>
    </source>
</evidence>
<dbReference type="GO" id="GO:0003964">
    <property type="term" value="F:RNA-directed DNA polymerase activity"/>
    <property type="evidence" value="ECO:0007669"/>
    <property type="project" value="TreeGrafter"/>
</dbReference>
<dbReference type="Pfam" id="PF00078">
    <property type="entry name" value="RVT_1"/>
    <property type="match status" value="1"/>
</dbReference>
<dbReference type="Pfam" id="PF01348">
    <property type="entry name" value="Intron_maturas2"/>
    <property type="match status" value="1"/>
</dbReference>
<gene>
    <name evidence="3" type="ORF">NDN08_006290</name>
</gene>
<dbReference type="PANTHER" id="PTHR33642">
    <property type="entry name" value="COX1/OXI3 INTRON 1 PROTEIN-RELATED"/>
    <property type="match status" value="1"/>
</dbReference>
<dbReference type="Proteomes" id="UP001157974">
    <property type="component" value="Unassembled WGS sequence"/>
</dbReference>
<dbReference type="SUPFAM" id="SSF56672">
    <property type="entry name" value="DNA/RNA polymerases"/>
    <property type="match status" value="1"/>
</dbReference>
<evidence type="ECO:0000313" key="3">
    <source>
        <dbReference type="EMBL" id="KAJ8902973.1"/>
    </source>
</evidence>
<reference evidence="3 4" key="1">
    <citation type="journal article" date="2023" name="Nat. Commun.">
        <title>Origin of minicircular mitochondrial genomes in red algae.</title>
        <authorList>
            <person name="Lee Y."/>
            <person name="Cho C.H."/>
            <person name="Lee Y.M."/>
            <person name="Park S.I."/>
            <person name="Yang J.H."/>
            <person name="West J.A."/>
            <person name="Bhattacharya D."/>
            <person name="Yoon H.S."/>
        </authorList>
    </citation>
    <scope>NUCLEOTIDE SEQUENCE [LARGE SCALE GENOMIC DNA]</scope>
    <source>
        <strain evidence="3 4">CCMP1338</strain>
        <tissue evidence="3">Whole cell</tissue>
    </source>
</reference>
<dbReference type="InterPro" id="IPR043502">
    <property type="entry name" value="DNA/RNA_pol_sf"/>
</dbReference>
<dbReference type="AlphaFoldDB" id="A0AAV8UKA3"/>
<organism evidence="3 4">
    <name type="scientific">Rhodosorus marinus</name>
    <dbReference type="NCBI Taxonomy" id="101924"/>
    <lineage>
        <taxon>Eukaryota</taxon>
        <taxon>Rhodophyta</taxon>
        <taxon>Stylonematophyceae</taxon>
        <taxon>Stylonematales</taxon>
        <taxon>Stylonemataceae</taxon>
        <taxon>Rhodosorus</taxon>
    </lineage>
</organism>
<name>A0AAV8UKA3_9RHOD</name>